<gene>
    <name evidence="3" type="ORF">HDK90DRAFT_406500</name>
</gene>
<dbReference type="Pfam" id="PF05630">
    <property type="entry name" value="NPP1"/>
    <property type="match status" value="1"/>
</dbReference>
<comment type="caution">
    <text evidence="3">The sequence shown here is derived from an EMBL/GenBank/DDBJ whole genome shotgun (WGS) entry which is preliminary data.</text>
</comment>
<name>A0ABR1Z5Z0_9PEZI</name>
<dbReference type="InterPro" id="IPR008701">
    <property type="entry name" value="NPP1"/>
</dbReference>
<dbReference type="PANTHER" id="PTHR33657:SF8">
    <property type="entry name" value="DOMAIN PROTEIN, PUTATIVE (AFU_ORTHOLOGUE AFUA_5G00600)-RELATED"/>
    <property type="match status" value="1"/>
</dbReference>
<keyword evidence="4" id="KW-1185">Reference proteome</keyword>
<organism evidence="3 4">
    <name type="scientific">Phyllosticta capitalensis</name>
    <dbReference type="NCBI Taxonomy" id="121624"/>
    <lineage>
        <taxon>Eukaryota</taxon>
        <taxon>Fungi</taxon>
        <taxon>Dikarya</taxon>
        <taxon>Ascomycota</taxon>
        <taxon>Pezizomycotina</taxon>
        <taxon>Dothideomycetes</taxon>
        <taxon>Dothideomycetes incertae sedis</taxon>
        <taxon>Botryosphaeriales</taxon>
        <taxon>Phyllostictaceae</taxon>
        <taxon>Phyllosticta</taxon>
    </lineage>
</organism>
<protein>
    <submittedName>
        <fullName evidence="3">NPP1 domain protein</fullName>
    </submittedName>
</protein>
<proteinExistence type="inferred from homology"/>
<comment type="similarity">
    <text evidence="1">Belongs to the Necrosis inducing protein (NPP1) family.</text>
</comment>
<evidence type="ECO:0000256" key="2">
    <source>
        <dbReference type="ARBA" id="ARBA00023026"/>
    </source>
</evidence>
<dbReference type="PIRSF" id="PIRSF029958">
    <property type="entry name" value="Necrosis-inducing_protein"/>
    <property type="match status" value="1"/>
</dbReference>
<dbReference type="Proteomes" id="UP001492380">
    <property type="component" value="Unassembled WGS sequence"/>
</dbReference>
<keyword evidence="2" id="KW-0843">Virulence</keyword>
<evidence type="ECO:0000313" key="3">
    <source>
        <dbReference type="EMBL" id="KAK8247495.1"/>
    </source>
</evidence>
<sequence>MRCSVDAGPKVPSFPETVPKGVPGELYQRFKPYLHVGGGCAPLPVVDDEGNTGCGLAPPDEESSDYFSDREGQVYVRSGWYRHQFAIMYAWYFHSISHCHEWQACVVWVRGPNNDRPSIRGVALTKSGEWTKTDKPFLDGWHPLIEHCSDPYSNPLLGHGLAPTTTRGKEQPLVAWDCLPQRAKDALQDIDFGLARVPIIDGNFEKMVEEAFI</sequence>
<evidence type="ECO:0000256" key="1">
    <source>
        <dbReference type="ARBA" id="ARBA00009520"/>
    </source>
</evidence>
<dbReference type="PANTHER" id="PTHR33657">
    <property type="entry name" value="DOMAIN PROTEIN, PUTATIVE (AFU_ORTHOLOGUE AFUA_5G00600)-RELATED"/>
    <property type="match status" value="1"/>
</dbReference>
<reference evidence="3 4" key="1">
    <citation type="submission" date="2024-04" db="EMBL/GenBank/DDBJ databases">
        <title>Phyllosticta paracitricarpa is synonymous to the EU quarantine fungus P. citricarpa based on phylogenomic analyses.</title>
        <authorList>
            <consortium name="Lawrence Berkeley National Laboratory"/>
            <person name="Van Ingen-Buijs V.A."/>
            <person name="Van Westerhoven A.C."/>
            <person name="Haridas S."/>
            <person name="Skiadas P."/>
            <person name="Martin F."/>
            <person name="Groenewald J.Z."/>
            <person name="Crous P.W."/>
            <person name="Seidl M.F."/>
        </authorList>
    </citation>
    <scope>NUCLEOTIDE SEQUENCE [LARGE SCALE GENOMIC DNA]</scope>
    <source>
        <strain evidence="3 4">CBS 123374</strain>
    </source>
</reference>
<dbReference type="EMBL" id="JBBWRZ010000001">
    <property type="protein sequence ID" value="KAK8247495.1"/>
    <property type="molecule type" value="Genomic_DNA"/>
</dbReference>
<accession>A0ABR1Z5Z0</accession>
<evidence type="ECO:0000313" key="4">
    <source>
        <dbReference type="Proteomes" id="UP001492380"/>
    </source>
</evidence>